<evidence type="ECO:0000256" key="5">
    <source>
        <dbReference type="ARBA" id="ARBA00022741"/>
    </source>
</evidence>
<dbReference type="PROSITE" id="PS00211">
    <property type="entry name" value="ABC_TRANSPORTER_1"/>
    <property type="match status" value="1"/>
</dbReference>
<evidence type="ECO:0000256" key="7">
    <source>
        <dbReference type="ARBA" id="ARBA00022989"/>
    </source>
</evidence>
<keyword evidence="5" id="KW-0547">Nucleotide-binding</keyword>
<dbReference type="CDD" id="cd03263">
    <property type="entry name" value="ABC_subfamily_A"/>
    <property type="match status" value="1"/>
</dbReference>
<organism evidence="11">
    <name type="scientific">Arcella intermedia</name>
    <dbReference type="NCBI Taxonomy" id="1963864"/>
    <lineage>
        <taxon>Eukaryota</taxon>
        <taxon>Amoebozoa</taxon>
        <taxon>Tubulinea</taxon>
        <taxon>Elardia</taxon>
        <taxon>Arcellinida</taxon>
        <taxon>Sphaerothecina</taxon>
        <taxon>Arcellidae</taxon>
        <taxon>Arcella</taxon>
    </lineage>
</organism>
<evidence type="ECO:0000256" key="1">
    <source>
        <dbReference type="ARBA" id="ARBA00004141"/>
    </source>
</evidence>
<dbReference type="SUPFAM" id="SSF52540">
    <property type="entry name" value="P-loop containing nucleoside triphosphate hydrolases"/>
    <property type="match status" value="1"/>
</dbReference>
<reference evidence="11" key="1">
    <citation type="journal article" date="2020" name="J. Eukaryot. Microbiol.">
        <title>De novo Sequencing, Assembly and Annotation of the Transcriptome for the Free-Living Testate Amoeba Arcella intermedia.</title>
        <authorList>
            <person name="Ribeiro G.M."/>
            <person name="Porfirio-Sousa A.L."/>
            <person name="Maurer-Alcala X.X."/>
            <person name="Katz L.A."/>
            <person name="Lahr D.J.G."/>
        </authorList>
    </citation>
    <scope>NUCLEOTIDE SEQUENCE</scope>
</reference>
<dbReference type="InterPro" id="IPR003593">
    <property type="entry name" value="AAA+_ATPase"/>
</dbReference>
<dbReference type="AlphaFoldDB" id="A0A6B2L2M0"/>
<dbReference type="GO" id="GO:0005524">
    <property type="term" value="F:ATP binding"/>
    <property type="evidence" value="ECO:0007669"/>
    <property type="project" value="UniProtKB-KW"/>
</dbReference>
<evidence type="ECO:0000256" key="6">
    <source>
        <dbReference type="ARBA" id="ARBA00022840"/>
    </source>
</evidence>
<evidence type="ECO:0000256" key="9">
    <source>
        <dbReference type="SAM" id="Phobius"/>
    </source>
</evidence>
<keyword evidence="7 9" id="KW-1133">Transmembrane helix</keyword>
<dbReference type="GO" id="GO:0016020">
    <property type="term" value="C:membrane"/>
    <property type="evidence" value="ECO:0007669"/>
    <property type="project" value="UniProtKB-SubCell"/>
</dbReference>
<comment type="subcellular location">
    <subcellularLocation>
        <location evidence="1">Membrane</location>
        <topology evidence="1">Multi-pass membrane protein</topology>
    </subcellularLocation>
</comment>
<keyword evidence="3" id="KW-0813">Transport</keyword>
<dbReference type="Pfam" id="PF24526">
    <property type="entry name" value="ABCA12_C"/>
    <property type="match status" value="1"/>
</dbReference>
<evidence type="ECO:0000256" key="8">
    <source>
        <dbReference type="ARBA" id="ARBA00023136"/>
    </source>
</evidence>
<dbReference type="GO" id="GO:0016887">
    <property type="term" value="F:ATP hydrolysis activity"/>
    <property type="evidence" value="ECO:0007669"/>
    <property type="project" value="InterPro"/>
</dbReference>
<dbReference type="EMBL" id="GIBP01002186">
    <property type="protein sequence ID" value="NDV31155.1"/>
    <property type="molecule type" value="Transcribed_RNA"/>
</dbReference>
<evidence type="ECO:0000256" key="4">
    <source>
        <dbReference type="ARBA" id="ARBA00022692"/>
    </source>
</evidence>
<dbReference type="InterPro" id="IPR027417">
    <property type="entry name" value="P-loop_NTPase"/>
</dbReference>
<feature type="transmembrane region" description="Helical" evidence="9">
    <location>
        <begin position="93"/>
        <end position="115"/>
    </location>
</feature>
<evidence type="ECO:0000256" key="3">
    <source>
        <dbReference type="ARBA" id="ARBA00022448"/>
    </source>
</evidence>
<feature type="domain" description="ABC transporter" evidence="10">
    <location>
        <begin position="166"/>
        <end position="401"/>
    </location>
</feature>
<evidence type="ECO:0000259" key="10">
    <source>
        <dbReference type="PROSITE" id="PS50893"/>
    </source>
</evidence>
<comment type="similarity">
    <text evidence="2">Belongs to the ABC transporter superfamily. ABCA family.</text>
</comment>
<keyword evidence="6" id="KW-0067">ATP-binding</keyword>
<dbReference type="InterPro" id="IPR017871">
    <property type="entry name" value="ABC_transporter-like_CS"/>
</dbReference>
<keyword evidence="4 9" id="KW-0812">Transmembrane</keyword>
<evidence type="ECO:0000256" key="2">
    <source>
        <dbReference type="ARBA" id="ARBA00008869"/>
    </source>
</evidence>
<proteinExistence type="inferred from homology"/>
<dbReference type="SMART" id="SM00382">
    <property type="entry name" value="AAA"/>
    <property type="match status" value="1"/>
</dbReference>
<dbReference type="PROSITE" id="PS50893">
    <property type="entry name" value="ABC_TRANSPORTER_2"/>
    <property type="match status" value="1"/>
</dbReference>
<dbReference type="GO" id="GO:0005319">
    <property type="term" value="F:lipid transporter activity"/>
    <property type="evidence" value="ECO:0007669"/>
    <property type="project" value="TreeGrafter"/>
</dbReference>
<dbReference type="InterPro" id="IPR003439">
    <property type="entry name" value="ABC_transporter-like_ATP-bd"/>
</dbReference>
<keyword evidence="8 9" id="KW-0472">Membrane</keyword>
<evidence type="ECO:0000313" key="11">
    <source>
        <dbReference type="EMBL" id="NDV31155.1"/>
    </source>
</evidence>
<protein>
    <recommendedName>
        <fullName evidence="10">ABC transporter domain-containing protein</fullName>
    </recommendedName>
</protein>
<sequence length="485" mass="54165">MIAFAFLLSVFFTKTRTASIIGYIIMILSGIISDNILSSIISDPNTPISVLRGISVIPQFCLFRGLRALRNGVAWGGPGMTWSNLTDYGMHEVFIFLVVEWAVFLLLAFYFEAVLPIGPGVKKHPLFFLPKALRSRSTPLSPDKGEESKDVAEERRIASTEEKFPIRVLDLHKRYPPSAGRGPKIAVNNLSMTIHESECFGFLGPNGAGKSTTINMLCGYLRPTSGTAKIRGLDIVEDVDEIHMQMGVCPQENVLWDDLTGPEHLRFYGRIKNLRGEELEEQVAFWLDQVNLTKAKNKTSSQYSGGMKRRLCVAIAMIGNPSVVLLDEPTTGLDPASRQDLWKVITEYKKSCSMLLTTHSMEEAEELCDRLGIFVGGKLAAVGTPQYLKAEFGQGYRLGITTPQEYEEETKKFVFEIAPKAIQLNSLAGTQNFEIPKNSIKLSKIFKVIEKEKEKRHITDWGLSNTTLEEVFLHIIETTMDTQSS</sequence>
<dbReference type="GO" id="GO:0140359">
    <property type="term" value="F:ABC-type transporter activity"/>
    <property type="evidence" value="ECO:0007669"/>
    <property type="project" value="InterPro"/>
</dbReference>
<accession>A0A6B2L2M0</accession>
<dbReference type="InterPro" id="IPR026082">
    <property type="entry name" value="ABCA"/>
</dbReference>
<dbReference type="FunFam" id="3.40.50.300:FF:000665">
    <property type="entry name" value="ABC transporter A family member 2"/>
    <property type="match status" value="1"/>
</dbReference>
<dbReference type="Gene3D" id="3.40.50.300">
    <property type="entry name" value="P-loop containing nucleotide triphosphate hydrolases"/>
    <property type="match status" value="1"/>
</dbReference>
<name>A0A6B2L2M0_9EUKA</name>
<dbReference type="PANTHER" id="PTHR19229">
    <property type="entry name" value="ATP-BINDING CASSETTE TRANSPORTER SUBFAMILY A ABCA"/>
    <property type="match status" value="1"/>
</dbReference>
<dbReference type="Pfam" id="PF00005">
    <property type="entry name" value="ABC_tran"/>
    <property type="match status" value="1"/>
</dbReference>